<organism evidence="20 21">
    <name type="scientific">Muraenolepis orangiensis</name>
    <name type="common">Patagonian moray cod</name>
    <dbReference type="NCBI Taxonomy" id="630683"/>
    <lineage>
        <taxon>Eukaryota</taxon>
        <taxon>Metazoa</taxon>
        <taxon>Chordata</taxon>
        <taxon>Craniata</taxon>
        <taxon>Vertebrata</taxon>
        <taxon>Euteleostomi</taxon>
        <taxon>Actinopterygii</taxon>
        <taxon>Neopterygii</taxon>
        <taxon>Teleostei</taxon>
        <taxon>Neoteleostei</taxon>
        <taxon>Acanthomorphata</taxon>
        <taxon>Zeiogadaria</taxon>
        <taxon>Gadariae</taxon>
        <taxon>Gadiformes</taxon>
        <taxon>Muraenolepidoidei</taxon>
        <taxon>Muraenolepididae</taxon>
        <taxon>Muraenolepis</taxon>
    </lineage>
</organism>
<evidence type="ECO:0000259" key="19">
    <source>
        <dbReference type="PROSITE" id="PS50057"/>
    </source>
</evidence>
<dbReference type="CDD" id="cd14473">
    <property type="entry name" value="FERM_B-lobe"/>
    <property type="match status" value="1"/>
</dbReference>
<feature type="region of interest" description="Disordered" evidence="18">
    <location>
        <begin position="1306"/>
        <end position="1364"/>
    </location>
</feature>
<dbReference type="SUPFAM" id="SSF54236">
    <property type="entry name" value="Ubiquitin-like"/>
    <property type="match status" value="1"/>
</dbReference>
<keyword evidence="6" id="KW-0597">Phosphoprotein</keyword>
<keyword evidence="13" id="KW-0131">Cell cycle</keyword>
<dbReference type="Pfam" id="PF00373">
    <property type="entry name" value="FERM_M"/>
    <property type="match status" value="1"/>
</dbReference>
<keyword evidence="21" id="KW-1185">Reference proteome</keyword>
<dbReference type="PROSITE" id="PS50057">
    <property type="entry name" value="FERM_3"/>
    <property type="match status" value="1"/>
</dbReference>
<evidence type="ECO:0000256" key="5">
    <source>
        <dbReference type="ARBA" id="ARBA00022490"/>
    </source>
</evidence>
<dbReference type="Pfam" id="PF09379">
    <property type="entry name" value="FERM_N"/>
    <property type="match status" value="1"/>
</dbReference>
<dbReference type="InterPro" id="IPR014352">
    <property type="entry name" value="FERM/acyl-CoA-bd_prot_sf"/>
</dbReference>
<comment type="caution">
    <text evidence="20">The sequence shown here is derived from an EMBL/GenBank/DDBJ whole genome shotgun (WGS) entry which is preliminary data.</text>
</comment>
<dbReference type="SMART" id="SM01195">
    <property type="entry name" value="FA"/>
    <property type="match status" value="1"/>
</dbReference>
<dbReference type="InterPro" id="IPR019749">
    <property type="entry name" value="Band_41_domain"/>
</dbReference>
<evidence type="ECO:0000256" key="1">
    <source>
        <dbReference type="ARBA" id="ARBA00004123"/>
    </source>
</evidence>
<evidence type="ECO:0000256" key="3">
    <source>
        <dbReference type="ARBA" id="ARBA00004544"/>
    </source>
</evidence>
<dbReference type="Gene3D" id="3.10.20.90">
    <property type="entry name" value="Phosphatidylinositol 3-kinase Catalytic Subunit, Chain A, domain 1"/>
    <property type="match status" value="1"/>
</dbReference>
<dbReference type="InterPro" id="IPR019748">
    <property type="entry name" value="FERM_central"/>
</dbReference>
<dbReference type="CDD" id="cd13184">
    <property type="entry name" value="FERM_C_4_1_family"/>
    <property type="match status" value="1"/>
</dbReference>
<feature type="compositionally biased region" description="Basic and acidic residues" evidence="18">
    <location>
        <begin position="10"/>
        <end position="23"/>
    </location>
</feature>
<comment type="subcellular location">
    <subcellularLocation>
        <location evidence="3">Cytoplasm</location>
        <location evidence="3">Cell cortex</location>
    </subcellularLocation>
    <subcellularLocation>
        <location evidence="2">Cytoplasm</location>
        <location evidence="2">Cytoskeleton</location>
    </subcellularLocation>
    <subcellularLocation>
        <location evidence="1">Nucleus</location>
    </subcellularLocation>
</comment>
<evidence type="ECO:0000256" key="6">
    <source>
        <dbReference type="ARBA" id="ARBA00022553"/>
    </source>
</evidence>
<keyword evidence="4" id="KW-0813">Transport</keyword>
<dbReference type="EMBL" id="JANIIK010000109">
    <property type="protein sequence ID" value="KAJ3598688.1"/>
    <property type="molecule type" value="Genomic_DNA"/>
</dbReference>
<dbReference type="GO" id="GO:0005938">
    <property type="term" value="C:cell cortex"/>
    <property type="evidence" value="ECO:0007669"/>
    <property type="project" value="UniProtKB-SubCell"/>
</dbReference>
<keyword evidence="5" id="KW-0963">Cytoplasm</keyword>
<feature type="compositionally biased region" description="Basic and acidic residues" evidence="18">
    <location>
        <begin position="626"/>
        <end position="646"/>
    </location>
</feature>
<evidence type="ECO:0000256" key="8">
    <source>
        <dbReference type="ARBA" id="ARBA00022776"/>
    </source>
</evidence>
<feature type="domain" description="FERM" evidence="19">
    <location>
        <begin position="27"/>
        <end position="311"/>
    </location>
</feature>
<feature type="region of interest" description="Disordered" evidence="18">
    <location>
        <begin position="1106"/>
        <end position="1152"/>
    </location>
</feature>
<dbReference type="PANTHER" id="PTHR23280">
    <property type="entry name" value="4.1 G PROTEIN"/>
    <property type="match status" value="1"/>
</dbReference>
<keyword evidence="10" id="KW-0009">Actin-binding</keyword>
<accession>A0A9Q0E2E2</accession>
<feature type="compositionally biased region" description="Basic and acidic residues" evidence="18">
    <location>
        <begin position="1647"/>
        <end position="1736"/>
    </location>
</feature>
<evidence type="ECO:0000256" key="10">
    <source>
        <dbReference type="ARBA" id="ARBA00023203"/>
    </source>
</evidence>
<dbReference type="OrthoDB" id="6589456at2759"/>
<dbReference type="GO" id="GO:0031032">
    <property type="term" value="P:actomyosin structure organization"/>
    <property type="evidence" value="ECO:0007669"/>
    <property type="project" value="TreeGrafter"/>
</dbReference>
<feature type="region of interest" description="Disordered" evidence="18">
    <location>
        <begin position="903"/>
        <end position="961"/>
    </location>
</feature>
<feature type="region of interest" description="Disordered" evidence="18">
    <location>
        <begin position="626"/>
        <end position="673"/>
    </location>
</feature>
<protein>
    <recommendedName>
        <fullName evidence="14">Protein 4.1</fullName>
    </recommendedName>
    <alternativeName>
        <fullName evidence="15">Band 4.1</fullName>
    </alternativeName>
    <alternativeName>
        <fullName evidence="16">Erythrocyte membrane protein band 4.1</fullName>
    </alternativeName>
</protein>
<evidence type="ECO:0000313" key="20">
    <source>
        <dbReference type="EMBL" id="KAJ3598688.1"/>
    </source>
</evidence>
<evidence type="ECO:0000256" key="11">
    <source>
        <dbReference type="ARBA" id="ARBA00023212"/>
    </source>
</evidence>
<evidence type="ECO:0000313" key="21">
    <source>
        <dbReference type="Proteomes" id="UP001148018"/>
    </source>
</evidence>
<dbReference type="SMART" id="SM01196">
    <property type="entry name" value="FERM_C"/>
    <property type="match status" value="1"/>
</dbReference>
<evidence type="ECO:0000256" key="16">
    <source>
        <dbReference type="ARBA" id="ARBA00032586"/>
    </source>
</evidence>
<dbReference type="GO" id="GO:0005634">
    <property type="term" value="C:nucleus"/>
    <property type="evidence" value="ECO:0007669"/>
    <property type="project" value="UniProtKB-SubCell"/>
</dbReference>
<proteinExistence type="predicted"/>
<name>A0A9Q0E2E2_9TELE</name>
<feature type="compositionally biased region" description="Basic and acidic residues" evidence="18">
    <location>
        <begin position="1579"/>
        <end position="1588"/>
    </location>
</feature>
<dbReference type="InterPro" id="IPR035963">
    <property type="entry name" value="FERM_2"/>
</dbReference>
<evidence type="ECO:0000256" key="4">
    <source>
        <dbReference type="ARBA" id="ARBA00022448"/>
    </source>
</evidence>
<dbReference type="GO" id="GO:0005886">
    <property type="term" value="C:plasma membrane"/>
    <property type="evidence" value="ECO:0007669"/>
    <property type="project" value="TreeGrafter"/>
</dbReference>
<dbReference type="SUPFAM" id="SSF47031">
    <property type="entry name" value="Second domain of FERM"/>
    <property type="match status" value="1"/>
</dbReference>
<feature type="compositionally biased region" description="Polar residues" evidence="18">
    <location>
        <begin position="1832"/>
        <end position="1841"/>
    </location>
</feature>
<feature type="compositionally biased region" description="Polar residues" evidence="18">
    <location>
        <begin position="1737"/>
        <end position="1746"/>
    </location>
</feature>
<evidence type="ECO:0000256" key="14">
    <source>
        <dbReference type="ARBA" id="ARBA00023658"/>
    </source>
</evidence>
<dbReference type="InterPro" id="IPR019747">
    <property type="entry name" value="FERM_CS"/>
</dbReference>
<dbReference type="PROSITE" id="PS00661">
    <property type="entry name" value="FERM_2"/>
    <property type="match status" value="1"/>
</dbReference>
<feature type="non-terminal residue" evidence="20">
    <location>
        <position position="1"/>
    </location>
</feature>
<dbReference type="PRINTS" id="PR00935">
    <property type="entry name" value="BAND41"/>
</dbReference>
<evidence type="ECO:0000256" key="17">
    <source>
        <dbReference type="SAM" id="Coils"/>
    </source>
</evidence>
<dbReference type="Gene3D" id="1.20.80.10">
    <property type="match status" value="1"/>
</dbReference>
<feature type="compositionally biased region" description="Basic and acidic residues" evidence="18">
    <location>
        <begin position="1842"/>
        <end position="1938"/>
    </location>
</feature>
<evidence type="ECO:0000256" key="9">
    <source>
        <dbReference type="ARBA" id="ARBA00022860"/>
    </source>
</evidence>
<dbReference type="InterPro" id="IPR011993">
    <property type="entry name" value="PH-like_dom_sf"/>
</dbReference>
<keyword evidence="7" id="KW-0132">Cell division</keyword>
<dbReference type="GO" id="GO:0003779">
    <property type="term" value="F:actin binding"/>
    <property type="evidence" value="ECO:0007669"/>
    <property type="project" value="UniProtKB-KW"/>
</dbReference>
<sequence>DADINAAELDEVKKDTSKEERKAQKETTVNRKLNTLQCKVILLDGAEFECELDVLLSRVCDHLNLVEKDYFSLANWETPTNKTWLDAAREIRKVVCGSVYQFTFSVKFYPHDPALLTEDLTRYYLCLQLRKDIMSGLLPCSFVTLSLLGSYTAQSELGEYDPEVHGSSYVKELSLAPGQSPELEDKVVELHRSYRTMSPAQADLLFLENAKKLSMYGVDLHQAKDLEGVAITLGVSSGGLMVYRDKLRVNRFPWPKVLKLSYKRSSFFIKIRPSEQEQYENSIGFKLLNYKAAKKLWKVSVEHHTFFRVSTVEPPSSRRFLVLGSKFRYSGRTQTETRQASSMIDRPAPRFTRSASKRLSCDPDRGGLMLYCGRLEENLSQPPADLMIGSWSLGLTSHGPLQPRQGFGRPPALSRPVDGFAATWWQCGHKTEDLWFRLLQQPPSLPFIMKQQPAHPPFEDMKDSVVRDMHVIDKLQEDQVSLEERLREIRVLEERLREVDQLAEKIQEVIMEELGKEEVEKMAQDEEVQSERTLKWKAVETVGEKRLEEEEVGENRLKKEEVMKKRLEKNELGEKRLEEEEVGGKRLQKEEVIENKLEEEEVMEKRLVEKDVREKRLEEEKVMEKMLEEEEVGGKRLQKEEVMENKLEEEEVMEKRLEENEVGEKRMEKEEVMEKRLEENEVGEKRMEKEEVDELEEEIKLVFLKGLLPQKTEAGLGNTEARDESLKEEFSEKLDQIEKACQEEKLTSQADHEVWFQLFDSFPYKAVYQAQAVPADFTSKSIKTKVVDRRDEMNMRQEKVLDWFVLLDVVSREVLYVPPEVPFVENTSSMETPGPRVQGKREAMVQDVEQEEIPGPVLERVNDDWFVVFHVFPRQPSYLSPVLIKVSPDLMGPLKAITEKAELEDLGQLPPSEIGDEDLGQLPLSEIGDEDRGQLPLSEIGDEDRGQLPPSEIGDEDRGHLPPSKRDNWFLLFHAVVVPPVKTPLDVSQTSGVEAMTTERWQKKIIIGETSVSEFTPVQVTPYPSERKGGVTPVQVTPYPSERKGGVTPVQVTPYPSERKGGVTPVQVTPYPSERKGGDKWFNLLDVSQVSPVARKAGGQAITEKAELEDLGQLPPSEIGDEDLGQLPLSEIGDEDRGQLPPSEIGDEDLGHLPPSKRDNWFLLFHAVVVPPVKTPLDVSQTSGVEAMTTERWQKEIIIGETSVSEFTPVQVTPYPSERKGGVTPVQVTPYPSERKGGVTPVQVTPYPSERKRGVTPVQVTPYPSERKGGVTPVQMTPYPSERKGGDKWFNLLDVSQGQAITEKAELEDLGQLPPSEIGDEDLGQLPLSEIGNKDRGQLPLSEIGDEDRGQLPPSEIGDEDLGHLPPSKRDNWFLLFHAVVVPPVKTPLDVSQTSGVEAMTTERWQKEIIIGETSVSEFTPVQVTPYPSERKGGVTPVQGTPYPSERKGGVTSVQVTPYPSERKGGVTPVQVTPYPSERKGGDKWFNLLDVSQVRAVRPVSAPVFSQASLAEAGLPLYPPDQPQTSTPLRIGRLEVTMETMEPTKAEVNVKSTDQRGVQTREEYRPERSTDQRGVQTREGYRPERSTDQRGVQTREGYRPERSTDQIGVQTREEYRPKRSTDQRGVQTREEYRPERSTDQRGVQTREGYRPERSTDQRGVQTREEYRPERGTGQRGVQTKEEYRPKRSTDQRGVQTREDQRGVQTREEYRPERSTDQRGAQTREEYRPKKSTDQRGPESSTDQRGVQTREEHRPGRSTDQRGVQAREEYRPERSTDQRGVQTREEYRPAERSTDQRGVQTREEYRPERSTDQRGAQTREEYRPKKSTDQRGPESSTDQRGVQTREEHRPGRSTDQRGVQAREEYRPERSTDQRGVQTREEYRPAERSTDQRGVQTREEYRPERSTDQRGVQTREEYRPAERSTDQRGVQTREEHRPGRSTDQGGVQTREEYRPGRSTDQRGVQTREEYRPERSTDQRELQTREEYRPERTREEYRPERSTDQRGVQTKEEYRPERSTDQRGVQTREEYRPERSTDQRGVQTREEYRPERSTGQRGVQTREEYRPERSTDQRGAQTRELNS</sequence>
<feature type="region of interest" description="Disordered" evidence="18">
    <location>
        <begin position="1021"/>
        <end position="1066"/>
    </location>
</feature>
<dbReference type="Proteomes" id="UP001148018">
    <property type="component" value="Unassembled WGS sequence"/>
</dbReference>
<keyword evidence="17" id="KW-0175">Coiled coil</keyword>
<dbReference type="InterPro" id="IPR018979">
    <property type="entry name" value="FERM_N"/>
</dbReference>
<gene>
    <name evidence="20" type="ORF">NHX12_002193</name>
</gene>
<feature type="coiled-coil region" evidence="17">
    <location>
        <begin position="472"/>
        <end position="512"/>
    </location>
</feature>
<dbReference type="PANTHER" id="PTHR23280:SF12">
    <property type="entry name" value="PROTEIN 4.1"/>
    <property type="match status" value="1"/>
</dbReference>
<dbReference type="Pfam" id="PF09380">
    <property type="entry name" value="FERM_C"/>
    <property type="match status" value="1"/>
</dbReference>
<feature type="region of interest" description="Disordered" evidence="18">
    <location>
        <begin position="1425"/>
        <end position="1478"/>
    </location>
</feature>
<dbReference type="GO" id="GO:0005856">
    <property type="term" value="C:cytoskeleton"/>
    <property type="evidence" value="ECO:0007669"/>
    <property type="project" value="UniProtKB-SubCell"/>
</dbReference>
<feature type="compositionally biased region" description="Basic and acidic residues" evidence="18">
    <location>
        <begin position="1611"/>
        <end position="1639"/>
    </location>
</feature>
<evidence type="ECO:0000256" key="7">
    <source>
        <dbReference type="ARBA" id="ARBA00022618"/>
    </source>
</evidence>
<keyword evidence="8" id="KW-0498">Mitosis</keyword>
<dbReference type="SUPFAM" id="SSF50729">
    <property type="entry name" value="PH domain-like"/>
    <property type="match status" value="1"/>
</dbReference>
<evidence type="ECO:0000256" key="18">
    <source>
        <dbReference type="SAM" id="MobiDB-lite"/>
    </source>
</evidence>
<dbReference type="SMART" id="SM00295">
    <property type="entry name" value="B41"/>
    <property type="match status" value="1"/>
</dbReference>
<evidence type="ECO:0000256" key="15">
    <source>
        <dbReference type="ARBA" id="ARBA00030419"/>
    </source>
</evidence>
<dbReference type="InterPro" id="IPR029071">
    <property type="entry name" value="Ubiquitin-like_domsf"/>
</dbReference>
<feature type="region of interest" description="Disordered" evidence="18">
    <location>
        <begin position="1"/>
        <end position="23"/>
    </location>
</feature>
<dbReference type="FunFam" id="2.30.29.30:FF:000001">
    <property type="entry name" value="Erythrocyte membrane protein band 4.1"/>
    <property type="match status" value="1"/>
</dbReference>
<feature type="region of interest" description="Disordered" evidence="18">
    <location>
        <begin position="1213"/>
        <end position="1274"/>
    </location>
</feature>
<evidence type="ECO:0000256" key="13">
    <source>
        <dbReference type="ARBA" id="ARBA00023306"/>
    </source>
</evidence>
<dbReference type="FunFam" id="1.20.80.10:FF:000001">
    <property type="entry name" value="Erythrocyte membrane protein band 4.1"/>
    <property type="match status" value="1"/>
</dbReference>
<evidence type="ECO:0000256" key="12">
    <source>
        <dbReference type="ARBA" id="ARBA00023242"/>
    </source>
</evidence>
<feature type="region of interest" description="Disordered" evidence="18">
    <location>
        <begin position="1542"/>
        <end position="2080"/>
    </location>
</feature>
<keyword evidence="9" id="KW-0112">Calmodulin-binding</keyword>
<feature type="compositionally biased region" description="Basic and acidic residues" evidence="18">
    <location>
        <begin position="1947"/>
        <end position="2069"/>
    </location>
</feature>
<dbReference type="GO" id="GO:0005516">
    <property type="term" value="F:calmodulin binding"/>
    <property type="evidence" value="ECO:0007669"/>
    <property type="project" value="UniProtKB-KW"/>
</dbReference>
<feature type="compositionally biased region" description="Polar residues" evidence="18">
    <location>
        <begin position="2070"/>
        <end position="2080"/>
    </location>
</feature>
<feature type="compositionally biased region" description="Basic and acidic residues" evidence="18">
    <location>
        <begin position="1559"/>
        <end position="1571"/>
    </location>
</feature>
<dbReference type="InterPro" id="IPR018980">
    <property type="entry name" value="FERM_PH-like_C"/>
</dbReference>
<keyword evidence="11" id="KW-0206">Cytoskeleton</keyword>
<dbReference type="Gene3D" id="2.30.29.30">
    <property type="entry name" value="Pleckstrin-homology domain (PH domain)/Phosphotyrosine-binding domain (PTB)"/>
    <property type="match status" value="1"/>
</dbReference>
<keyword evidence="12" id="KW-0539">Nucleus</keyword>
<dbReference type="Pfam" id="PF08736">
    <property type="entry name" value="FA"/>
    <property type="match status" value="1"/>
</dbReference>
<dbReference type="InterPro" id="IPR000299">
    <property type="entry name" value="FERM_domain"/>
</dbReference>
<evidence type="ECO:0000256" key="2">
    <source>
        <dbReference type="ARBA" id="ARBA00004245"/>
    </source>
</evidence>
<reference evidence="20" key="1">
    <citation type="submission" date="2022-07" db="EMBL/GenBank/DDBJ databases">
        <title>Chromosome-level genome of Muraenolepis orangiensis.</title>
        <authorList>
            <person name="Kim J."/>
        </authorList>
    </citation>
    <scope>NUCLEOTIDE SEQUENCE</scope>
    <source>
        <strain evidence="20">KU_S4_2022</strain>
        <tissue evidence="20">Muscle</tissue>
    </source>
</reference>
<dbReference type="InterPro" id="IPR014847">
    <property type="entry name" value="FA"/>
</dbReference>
<feature type="compositionally biased region" description="Basic and acidic residues" evidence="18">
    <location>
        <begin position="1747"/>
        <end position="1831"/>
    </location>
</feature>
<feature type="compositionally biased region" description="Basic and acidic residues" evidence="18">
    <location>
        <begin position="653"/>
        <end position="673"/>
    </location>
</feature>
<dbReference type="GO" id="GO:0051301">
    <property type="term" value="P:cell division"/>
    <property type="evidence" value="ECO:0007669"/>
    <property type="project" value="UniProtKB-KW"/>
</dbReference>